<keyword evidence="6 12" id="KW-0812">Transmembrane</keyword>
<evidence type="ECO:0000313" key="14">
    <source>
        <dbReference type="Proteomes" id="UP000527616"/>
    </source>
</evidence>
<dbReference type="AlphaFoldDB" id="A0A7Z0IL23"/>
<keyword evidence="5" id="KW-0349">Heme</keyword>
<dbReference type="PIRSF" id="PIRSF000267">
    <property type="entry name" value="Cyt_oxidse_sub2"/>
    <property type="match status" value="1"/>
</dbReference>
<feature type="transmembrane region" description="Helical" evidence="12">
    <location>
        <begin position="222"/>
        <end position="242"/>
    </location>
</feature>
<keyword evidence="11 12" id="KW-0472">Membrane</keyword>
<evidence type="ECO:0000256" key="5">
    <source>
        <dbReference type="ARBA" id="ARBA00022617"/>
    </source>
</evidence>
<feature type="transmembrane region" description="Helical" evidence="12">
    <location>
        <begin position="6"/>
        <end position="33"/>
    </location>
</feature>
<gene>
    <name evidence="13" type="ORF">GGQ54_001678</name>
</gene>
<dbReference type="GO" id="GO:0046872">
    <property type="term" value="F:metal ion binding"/>
    <property type="evidence" value="ECO:0007669"/>
    <property type="project" value="UniProtKB-KW"/>
</dbReference>
<comment type="caution">
    <text evidence="13">The sequence shown here is derived from an EMBL/GenBank/DDBJ whole genome shotgun (WGS) entry which is preliminary data.</text>
</comment>
<accession>A0A7Z0IL23</accession>
<dbReference type="EMBL" id="JACBZS010000001">
    <property type="protein sequence ID" value="NYI71118.1"/>
    <property type="molecule type" value="Genomic_DNA"/>
</dbReference>
<evidence type="ECO:0000256" key="8">
    <source>
        <dbReference type="ARBA" id="ARBA00022982"/>
    </source>
</evidence>
<keyword evidence="9 12" id="KW-1133">Transmembrane helix</keyword>
<dbReference type="PANTHER" id="PTHR43141">
    <property type="entry name" value="CYTOCHROME BD2 SUBUNIT II"/>
    <property type="match status" value="1"/>
</dbReference>
<evidence type="ECO:0000313" key="13">
    <source>
        <dbReference type="EMBL" id="NYI71118.1"/>
    </source>
</evidence>
<dbReference type="PANTHER" id="PTHR43141:SF5">
    <property type="entry name" value="CYTOCHROME BD-I UBIQUINOL OXIDASE SUBUNIT 2"/>
    <property type="match status" value="1"/>
</dbReference>
<evidence type="ECO:0000256" key="6">
    <source>
        <dbReference type="ARBA" id="ARBA00022692"/>
    </source>
</evidence>
<organism evidence="13 14">
    <name type="scientific">Naumannella cuiyingiana</name>
    <dbReference type="NCBI Taxonomy" id="1347891"/>
    <lineage>
        <taxon>Bacteria</taxon>
        <taxon>Bacillati</taxon>
        <taxon>Actinomycetota</taxon>
        <taxon>Actinomycetes</taxon>
        <taxon>Propionibacteriales</taxon>
        <taxon>Propionibacteriaceae</taxon>
        <taxon>Naumannella</taxon>
    </lineage>
</organism>
<keyword evidence="13" id="KW-0560">Oxidoreductase</keyword>
<keyword evidence="8" id="KW-0249">Electron transport</keyword>
<evidence type="ECO:0000256" key="7">
    <source>
        <dbReference type="ARBA" id="ARBA00022723"/>
    </source>
</evidence>
<dbReference type="GO" id="GO:0070069">
    <property type="term" value="C:cytochrome complex"/>
    <property type="evidence" value="ECO:0007669"/>
    <property type="project" value="TreeGrafter"/>
</dbReference>
<dbReference type="Pfam" id="PF02322">
    <property type="entry name" value="Cyt_bd_oxida_II"/>
    <property type="match status" value="1"/>
</dbReference>
<feature type="transmembrane region" description="Helical" evidence="12">
    <location>
        <begin position="160"/>
        <end position="183"/>
    </location>
</feature>
<keyword evidence="10" id="KW-0408">Iron</keyword>
<feature type="transmembrane region" description="Helical" evidence="12">
    <location>
        <begin position="119"/>
        <end position="140"/>
    </location>
</feature>
<feature type="transmembrane region" description="Helical" evidence="12">
    <location>
        <begin position="58"/>
        <end position="76"/>
    </location>
</feature>
<comment type="similarity">
    <text evidence="2">Belongs to the cytochrome ubiquinol oxidase subunit 2 family.</text>
</comment>
<feature type="transmembrane region" description="Helical" evidence="12">
    <location>
        <begin position="195"/>
        <end position="216"/>
    </location>
</feature>
<name>A0A7Z0IL23_9ACTN</name>
<proteinExistence type="inferred from homology"/>
<dbReference type="NCBIfam" id="TIGR00203">
    <property type="entry name" value="cydB"/>
    <property type="match status" value="1"/>
</dbReference>
<dbReference type="RefSeq" id="WP_179444986.1">
    <property type="nucleotide sequence ID" value="NZ_JACBZS010000001.1"/>
</dbReference>
<sequence length="343" mass="37510">MELNVIWFGIIATLWIGYLVLEGFDFGVGMLLAKLARNRTERRVMINTIGPVWDGNEVWLLVAGGATFAAFPDWYATMFSGFYLPLLVILLALIIRGVAFEYRHKRDDPRWQANWERCIIIGSFVPSVLWGVAFANLLQGVPIDAEKNFVGSLASLISPYTLLGGLLTCGVFLTHGAIFTALKTLGDLRLRARRYAVRIGLATAVVAVAFIAWTALAYSHTMLTWVFGGVTAIAFLAGLAAIAAGREGWAFLGTAVAILAFTCMVFATLFPNVMVSSLNPAWNLTIANSSSTPYTLQIMTIAAVIFTPIVIGYQAWTYWVFRRRLGTQHMPEAAVGSDEPAAN</sequence>
<dbReference type="GO" id="GO:0019646">
    <property type="term" value="P:aerobic electron transport chain"/>
    <property type="evidence" value="ECO:0007669"/>
    <property type="project" value="TreeGrafter"/>
</dbReference>
<reference evidence="13 14" key="1">
    <citation type="submission" date="2020-07" db="EMBL/GenBank/DDBJ databases">
        <title>Sequencing the genomes of 1000 actinobacteria strains.</title>
        <authorList>
            <person name="Klenk H.-P."/>
        </authorList>
    </citation>
    <scope>NUCLEOTIDE SEQUENCE [LARGE SCALE GENOMIC DNA]</scope>
    <source>
        <strain evidence="13 14">DSM 103164</strain>
    </source>
</reference>
<evidence type="ECO:0000256" key="3">
    <source>
        <dbReference type="ARBA" id="ARBA00022448"/>
    </source>
</evidence>
<evidence type="ECO:0000256" key="11">
    <source>
        <dbReference type="ARBA" id="ARBA00023136"/>
    </source>
</evidence>
<dbReference type="GO" id="GO:0016682">
    <property type="term" value="F:oxidoreductase activity, acting on diphenols and related substances as donors, oxygen as acceptor"/>
    <property type="evidence" value="ECO:0007669"/>
    <property type="project" value="TreeGrafter"/>
</dbReference>
<dbReference type="GO" id="GO:0005886">
    <property type="term" value="C:plasma membrane"/>
    <property type="evidence" value="ECO:0007669"/>
    <property type="project" value="UniProtKB-SubCell"/>
</dbReference>
<protein>
    <submittedName>
        <fullName evidence="13">Cytochrome d ubiquinol oxidase subunit II</fullName>
        <ecNumber evidence="13">1.10.3.-</ecNumber>
    </submittedName>
</protein>
<feature type="transmembrane region" description="Helical" evidence="12">
    <location>
        <begin position="82"/>
        <end position="99"/>
    </location>
</feature>
<evidence type="ECO:0000256" key="12">
    <source>
        <dbReference type="SAM" id="Phobius"/>
    </source>
</evidence>
<dbReference type="GO" id="GO:0009055">
    <property type="term" value="F:electron transfer activity"/>
    <property type="evidence" value="ECO:0007669"/>
    <property type="project" value="TreeGrafter"/>
</dbReference>
<feature type="transmembrane region" description="Helical" evidence="12">
    <location>
        <begin position="294"/>
        <end position="321"/>
    </location>
</feature>
<keyword evidence="7" id="KW-0479">Metal-binding</keyword>
<evidence type="ECO:0000256" key="10">
    <source>
        <dbReference type="ARBA" id="ARBA00023004"/>
    </source>
</evidence>
<keyword evidence="4" id="KW-1003">Cell membrane</keyword>
<evidence type="ECO:0000256" key="4">
    <source>
        <dbReference type="ARBA" id="ARBA00022475"/>
    </source>
</evidence>
<feature type="transmembrane region" description="Helical" evidence="12">
    <location>
        <begin position="249"/>
        <end position="274"/>
    </location>
</feature>
<evidence type="ECO:0000256" key="1">
    <source>
        <dbReference type="ARBA" id="ARBA00004651"/>
    </source>
</evidence>
<dbReference type="Proteomes" id="UP000527616">
    <property type="component" value="Unassembled WGS sequence"/>
</dbReference>
<dbReference type="EC" id="1.10.3.-" evidence="13"/>
<comment type="subcellular location">
    <subcellularLocation>
        <location evidence="1">Cell membrane</location>
        <topology evidence="1">Multi-pass membrane protein</topology>
    </subcellularLocation>
</comment>
<keyword evidence="3" id="KW-0813">Transport</keyword>
<keyword evidence="14" id="KW-1185">Reference proteome</keyword>
<dbReference type="InterPro" id="IPR003317">
    <property type="entry name" value="Cyt-d_oxidase_su2"/>
</dbReference>
<evidence type="ECO:0000256" key="2">
    <source>
        <dbReference type="ARBA" id="ARBA00007543"/>
    </source>
</evidence>
<evidence type="ECO:0000256" key="9">
    <source>
        <dbReference type="ARBA" id="ARBA00022989"/>
    </source>
</evidence>